<dbReference type="Proteomes" id="UP000216339">
    <property type="component" value="Unassembled WGS sequence"/>
</dbReference>
<accession>A0A271IY89</accession>
<feature type="region of interest" description="Disordered" evidence="1">
    <location>
        <begin position="1"/>
        <end position="97"/>
    </location>
</feature>
<reference evidence="2 3" key="1">
    <citation type="submission" date="2016-11" db="EMBL/GenBank/DDBJ databases">
        <title>Study of marine rhodopsin-containing bacteria.</title>
        <authorList>
            <person name="Yoshizawa S."/>
            <person name="Kumagai Y."/>
            <person name="Kogure K."/>
        </authorList>
    </citation>
    <scope>NUCLEOTIDE SEQUENCE [LARGE SCALE GENOMIC DNA]</scope>
    <source>
        <strain evidence="2 3">SAORIC-28</strain>
    </source>
</reference>
<feature type="region of interest" description="Disordered" evidence="1">
    <location>
        <begin position="147"/>
        <end position="175"/>
    </location>
</feature>
<sequence>MEGGSGSLRSEEGDGPDGGSDGEASKVGAVRAGGRGEAESEGGCEEAAVETAFGEGGSSGAASGVAGVAGSVGLADARGSAAEPASGRGPTGGPVAGRSFVGERWLCSCELPPSSREDMAGAEGATAGGAEAARVVIAGSGTSAVSSAVGGAASWRGPTDAAASGVEAGGRPSCG</sequence>
<feature type="compositionally biased region" description="Low complexity" evidence="1">
    <location>
        <begin position="60"/>
        <end position="73"/>
    </location>
</feature>
<evidence type="ECO:0000256" key="1">
    <source>
        <dbReference type="SAM" id="MobiDB-lite"/>
    </source>
</evidence>
<dbReference type="EMBL" id="MQWD01000001">
    <property type="protein sequence ID" value="PAP75764.1"/>
    <property type="molecule type" value="Genomic_DNA"/>
</dbReference>
<protein>
    <submittedName>
        <fullName evidence="2">Uncharacterized protein</fullName>
    </submittedName>
</protein>
<evidence type="ECO:0000313" key="3">
    <source>
        <dbReference type="Proteomes" id="UP000216339"/>
    </source>
</evidence>
<feature type="compositionally biased region" description="Acidic residues" evidence="1">
    <location>
        <begin position="39"/>
        <end position="48"/>
    </location>
</feature>
<dbReference type="AlphaFoldDB" id="A0A271IY89"/>
<proteinExistence type="predicted"/>
<gene>
    <name evidence="2" type="ORF">BSZ37_04575</name>
</gene>
<comment type="caution">
    <text evidence="2">The sequence shown here is derived from an EMBL/GenBank/DDBJ whole genome shotgun (WGS) entry which is preliminary data.</text>
</comment>
<keyword evidence="3" id="KW-1185">Reference proteome</keyword>
<organism evidence="2 3">
    <name type="scientific">Rubrivirga marina</name>
    <dbReference type="NCBI Taxonomy" id="1196024"/>
    <lineage>
        <taxon>Bacteria</taxon>
        <taxon>Pseudomonadati</taxon>
        <taxon>Rhodothermota</taxon>
        <taxon>Rhodothermia</taxon>
        <taxon>Rhodothermales</taxon>
        <taxon>Rubricoccaceae</taxon>
        <taxon>Rubrivirga</taxon>
    </lineage>
</organism>
<evidence type="ECO:0000313" key="2">
    <source>
        <dbReference type="EMBL" id="PAP75764.1"/>
    </source>
</evidence>
<name>A0A271IY89_9BACT</name>